<evidence type="ECO:0000313" key="1">
    <source>
        <dbReference type="EMBL" id="KFA89013.1"/>
    </source>
</evidence>
<reference evidence="1 2" key="1">
    <citation type="submission" date="2014-07" db="EMBL/GenBank/DDBJ databases">
        <title>Draft Genome Sequence of Gephyronic Acid Producer, Cystobacter violaceus Strain Cb vi76.</title>
        <authorList>
            <person name="Stevens D.C."/>
            <person name="Young J."/>
            <person name="Carmichael R."/>
            <person name="Tan J."/>
            <person name="Taylor R.E."/>
        </authorList>
    </citation>
    <scope>NUCLEOTIDE SEQUENCE [LARGE SCALE GENOMIC DNA]</scope>
    <source>
        <strain evidence="1 2">Cb vi76</strain>
    </source>
</reference>
<organism evidence="1 2">
    <name type="scientific">Archangium violaceum Cb vi76</name>
    <dbReference type="NCBI Taxonomy" id="1406225"/>
    <lineage>
        <taxon>Bacteria</taxon>
        <taxon>Pseudomonadati</taxon>
        <taxon>Myxococcota</taxon>
        <taxon>Myxococcia</taxon>
        <taxon>Myxococcales</taxon>
        <taxon>Cystobacterineae</taxon>
        <taxon>Archangiaceae</taxon>
        <taxon>Archangium</taxon>
    </lineage>
</organism>
<accession>A0A084SKM8</accession>
<dbReference type="AlphaFoldDB" id="A0A084SKM8"/>
<protein>
    <submittedName>
        <fullName evidence="1">Uncharacterized protein</fullName>
    </submittedName>
</protein>
<sequence>MLGGVLAMAVGCGGLEDESRDSWFVVNSAESAGDGLVLFDVSLYATSYETNPSGDCAVLSMTAQATVNGKSADIRSRGSKFQKFKQGCEPIRFTGVAPADSEKISFRLFDLGLERVVEFQNVFEPMSMRIVSPEDGVLHPGQTLVVERSPATDTATAFSGGPATFEQLSFFSGEQQFHFNHGFVQDGNRLSFTVPTEVPAGEGFIALEGDYNSGVTRCDFTRCSFSRRKSSRVPVVFAAP</sequence>
<gene>
    <name evidence="1" type="ORF">Q664_37465</name>
</gene>
<dbReference type="EMBL" id="JPMI01000267">
    <property type="protein sequence ID" value="KFA89013.1"/>
    <property type="molecule type" value="Genomic_DNA"/>
</dbReference>
<evidence type="ECO:0000313" key="2">
    <source>
        <dbReference type="Proteomes" id="UP000028547"/>
    </source>
</evidence>
<name>A0A084SKM8_9BACT</name>
<comment type="caution">
    <text evidence="1">The sequence shown here is derived from an EMBL/GenBank/DDBJ whole genome shotgun (WGS) entry which is preliminary data.</text>
</comment>
<dbReference type="Proteomes" id="UP000028547">
    <property type="component" value="Unassembled WGS sequence"/>
</dbReference>
<proteinExistence type="predicted"/>